<dbReference type="Proteomes" id="UP000681967">
    <property type="component" value="Unassembled WGS sequence"/>
</dbReference>
<dbReference type="Proteomes" id="UP000663855">
    <property type="component" value="Unassembled WGS sequence"/>
</dbReference>
<accession>A0A815X4H3</accession>
<protein>
    <recommendedName>
        <fullName evidence="4">Retrotransposon gag domain-containing protein</fullName>
    </recommendedName>
</protein>
<dbReference type="EMBL" id="CAJNOV010014498">
    <property type="protein sequence ID" value="CAF1550903.1"/>
    <property type="molecule type" value="Genomic_DNA"/>
</dbReference>
<evidence type="ECO:0000313" key="3">
    <source>
        <dbReference type="Proteomes" id="UP000663855"/>
    </source>
</evidence>
<evidence type="ECO:0000313" key="2">
    <source>
        <dbReference type="EMBL" id="CAF4062565.1"/>
    </source>
</evidence>
<gene>
    <name evidence="2" type="ORF">BYL167_LOCUS17049</name>
    <name evidence="1" type="ORF">CJN711_LOCUS30398</name>
</gene>
<dbReference type="AlphaFoldDB" id="A0A815X4H3"/>
<sequence>MNKSASLDSLKLPTSTSSILTSTVNPATQPSAFPRLTRRIAIIPTPNRPAKIQKSDKVESCINEDKPINSGNNNNQHILLSNKQSSTELLHLANNQSTHEDNNKDDEDEDSLFDIFICENFLPFSSIQSVDQWLDETETLFNTFKISRKLRSRAVPLLVKGEPKRKYIKNRHSITSFDDFYEFLLIHCDTSALVTSSSLVAQPSHKTEIVKDSICISTPTVDSKSYVENTTDSTQISQLCASCSNKVTINDTTKVDGDVSESKSTVVVSSTDTLSLDPVSRDLRKAIVTDFIKNPKLFKGHKDNVKKWVEDIEHIMQIAHVPETTRLDLVSYALRGDALQWYKNNKDTLTSWKKFLEEIKKAFLSSFCE</sequence>
<evidence type="ECO:0008006" key="4">
    <source>
        <dbReference type="Google" id="ProtNLM"/>
    </source>
</evidence>
<dbReference type="EMBL" id="CAJOBH010006657">
    <property type="protein sequence ID" value="CAF4062565.1"/>
    <property type="molecule type" value="Genomic_DNA"/>
</dbReference>
<comment type="caution">
    <text evidence="1">The sequence shown here is derived from an EMBL/GenBank/DDBJ whole genome shotgun (WGS) entry which is preliminary data.</text>
</comment>
<evidence type="ECO:0000313" key="1">
    <source>
        <dbReference type="EMBL" id="CAF1550903.1"/>
    </source>
</evidence>
<organism evidence="1 3">
    <name type="scientific">Rotaria magnacalcarata</name>
    <dbReference type="NCBI Taxonomy" id="392030"/>
    <lineage>
        <taxon>Eukaryota</taxon>
        <taxon>Metazoa</taxon>
        <taxon>Spiralia</taxon>
        <taxon>Gnathifera</taxon>
        <taxon>Rotifera</taxon>
        <taxon>Eurotatoria</taxon>
        <taxon>Bdelloidea</taxon>
        <taxon>Philodinida</taxon>
        <taxon>Philodinidae</taxon>
        <taxon>Rotaria</taxon>
    </lineage>
</organism>
<name>A0A815X4H3_9BILA</name>
<reference evidence="1" key="1">
    <citation type="submission" date="2021-02" db="EMBL/GenBank/DDBJ databases">
        <authorList>
            <person name="Nowell W R."/>
        </authorList>
    </citation>
    <scope>NUCLEOTIDE SEQUENCE</scope>
</reference>
<proteinExistence type="predicted"/>